<accession>A0ABT5U0H2</accession>
<dbReference type="PANTHER" id="PTHR35342">
    <property type="entry name" value="TRICARBOXYLIC TRANSPORT PROTEIN"/>
    <property type="match status" value="1"/>
</dbReference>
<dbReference type="Proteomes" id="UP001165561">
    <property type="component" value="Unassembled WGS sequence"/>
</dbReference>
<feature type="transmembrane region" description="Helical" evidence="2">
    <location>
        <begin position="107"/>
        <end position="130"/>
    </location>
</feature>
<evidence type="ECO:0000256" key="2">
    <source>
        <dbReference type="SAM" id="Phobius"/>
    </source>
</evidence>
<evidence type="ECO:0000256" key="1">
    <source>
        <dbReference type="SAM" id="MobiDB-lite"/>
    </source>
</evidence>
<feature type="transmembrane region" description="Helical" evidence="2">
    <location>
        <begin position="201"/>
        <end position="222"/>
    </location>
</feature>
<comment type="caution">
    <text evidence="4">The sequence shown here is derived from an EMBL/GenBank/DDBJ whole genome shotgun (WGS) entry which is preliminary data.</text>
</comment>
<proteinExistence type="predicted"/>
<feature type="transmembrane region" description="Helical" evidence="2">
    <location>
        <begin position="18"/>
        <end position="51"/>
    </location>
</feature>
<feature type="transmembrane region" description="Helical" evidence="2">
    <location>
        <begin position="166"/>
        <end position="189"/>
    </location>
</feature>
<feature type="compositionally biased region" description="Basic and acidic residues" evidence="1">
    <location>
        <begin position="504"/>
        <end position="521"/>
    </location>
</feature>
<keyword evidence="5" id="KW-1185">Reference proteome</keyword>
<protein>
    <submittedName>
        <fullName evidence="4">Tripartite tricarboxylate transporter permease</fullName>
    </submittedName>
</protein>
<feature type="transmembrane region" description="Helical" evidence="2">
    <location>
        <begin position="382"/>
        <end position="402"/>
    </location>
</feature>
<gene>
    <name evidence="4" type="ORF">PU560_15320</name>
</gene>
<feature type="region of interest" description="Disordered" evidence="1">
    <location>
        <begin position="491"/>
        <end position="521"/>
    </location>
</feature>
<name>A0ABT5U0H2_9MICO</name>
<dbReference type="EMBL" id="JARACI010001159">
    <property type="protein sequence ID" value="MDD9207825.1"/>
    <property type="molecule type" value="Genomic_DNA"/>
</dbReference>
<dbReference type="InterPro" id="IPR002823">
    <property type="entry name" value="DUF112_TM"/>
</dbReference>
<feature type="transmembrane region" description="Helical" evidence="2">
    <location>
        <begin position="455"/>
        <end position="478"/>
    </location>
</feature>
<feature type="transmembrane region" description="Helical" evidence="2">
    <location>
        <begin position="356"/>
        <end position="375"/>
    </location>
</feature>
<keyword evidence="2" id="KW-0472">Membrane</keyword>
<sequence length="521" mass="53663">MLEVAQEAIGNILEPAALLYLCLGVAVGCVVGLLPGLGGIVGLSLLLPFIFGMEPTHGMALLTGMFAITATSDTFPSVLLGVPGSSASQATVLDGYPLSQQGRGAEALASGLFSSMLGGIFGAAVMFFAITTARPLILAFGSAELFMLTILGLSMVALLSKGAPRLGLLAGAIGLLLGSVGGAPTHPVYRFSFDQVYLFDGIPLAILAIGLFAIPELVDLLAAKRSVAKYRALEGSVFGGMKATLRNLPLVGRSASIGAGIGILPGLGGSVGHWLAYGVASQTSKNRGKFGKGDVRGVIASESANNASEGGALIPTLMFGIPGSGSMAILLGGLTLMGMQPGPSMVTRDLPLSVSIAWMLALANVLATALTLLLAKHIAKITIVPAYLFAPFLFVLLFVASYQSTRHWGDIISLVVIGGVGWVMKQIGVPRAPLLIGFVLSVPAERYLWTSMGTYGFSWLLHPIVIGIAVAIALLLWLGLRVSKSVEETTAQASNAGERGTPSETHRDPAGRTDGKGGAEQ</sequence>
<evidence type="ECO:0000313" key="5">
    <source>
        <dbReference type="Proteomes" id="UP001165561"/>
    </source>
</evidence>
<reference evidence="4" key="1">
    <citation type="submission" date="2023-02" db="EMBL/GenBank/DDBJ databases">
        <title>Georgenia sp.10Sc9-8, isolated from a soil sample collected from the Taklamakan desert.</title>
        <authorList>
            <person name="Liu S."/>
        </authorList>
    </citation>
    <scope>NUCLEOTIDE SEQUENCE</scope>
    <source>
        <strain evidence="4">10Sc9-8</strain>
    </source>
</reference>
<feature type="transmembrane region" description="Helical" evidence="2">
    <location>
        <begin position="136"/>
        <end position="159"/>
    </location>
</feature>
<dbReference type="PANTHER" id="PTHR35342:SF5">
    <property type="entry name" value="TRICARBOXYLIC TRANSPORT PROTEIN"/>
    <property type="match status" value="1"/>
</dbReference>
<feature type="transmembrane region" description="Helical" evidence="2">
    <location>
        <begin position="312"/>
        <end position="336"/>
    </location>
</feature>
<evidence type="ECO:0000313" key="4">
    <source>
        <dbReference type="EMBL" id="MDD9207825.1"/>
    </source>
</evidence>
<dbReference type="Pfam" id="PF01970">
    <property type="entry name" value="TctA"/>
    <property type="match status" value="1"/>
</dbReference>
<keyword evidence="2" id="KW-0812">Transmembrane</keyword>
<organism evidence="4 5">
    <name type="scientific">Georgenia halotolerans</name>
    <dbReference type="NCBI Taxonomy" id="3028317"/>
    <lineage>
        <taxon>Bacteria</taxon>
        <taxon>Bacillati</taxon>
        <taxon>Actinomycetota</taxon>
        <taxon>Actinomycetes</taxon>
        <taxon>Micrococcales</taxon>
        <taxon>Bogoriellaceae</taxon>
        <taxon>Georgenia</taxon>
    </lineage>
</organism>
<feature type="transmembrane region" description="Helical" evidence="2">
    <location>
        <begin position="408"/>
        <end position="425"/>
    </location>
</feature>
<feature type="domain" description="DUF112" evidence="3">
    <location>
        <begin position="18"/>
        <end position="435"/>
    </location>
</feature>
<keyword evidence="2" id="KW-1133">Transmembrane helix</keyword>
<evidence type="ECO:0000259" key="3">
    <source>
        <dbReference type="Pfam" id="PF01970"/>
    </source>
</evidence>